<reference evidence="1" key="1">
    <citation type="submission" date="2019-03" db="EMBL/GenBank/DDBJ databases">
        <authorList>
            <person name="Mank J."/>
            <person name="Almeida P."/>
        </authorList>
    </citation>
    <scope>NUCLEOTIDE SEQUENCE</scope>
    <source>
        <strain evidence="1">78183</strain>
    </source>
</reference>
<accession>A0A6N2LEJ9</accession>
<dbReference type="EMBL" id="CAADRP010001528">
    <property type="protein sequence ID" value="VFU39341.1"/>
    <property type="molecule type" value="Genomic_DNA"/>
</dbReference>
<evidence type="ECO:0000313" key="1">
    <source>
        <dbReference type="EMBL" id="VFU39341.1"/>
    </source>
</evidence>
<organism evidence="1">
    <name type="scientific">Salix viminalis</name>
    <name type="common">Common osier</name>
    <name type="synonym">Basket willow</name>
    <dbReference type="NCBI Taxonomy" id="40686"/>
    <lineage>
        <taxon>Eukaryota</taxon>
        <taxon>Viridiplantae</taxon>
        <taxon>Streptophyta</taxon>
        <taxon>Embryophyta</taxon>
        <taxon>Tracheophyta</taxon>
        <taxon>Spermatophyta</taxon>
        <taxon>Magnoliopsida</taxon>
        <taxon>eudicotyledons</taxon>
        <taxon>Gunneridae</taxon>
        <taxon>Pentapetalae</taxon>
        <taxon>rosids</taxon>
        <taxon>fabids</taxon>
        <taxon>Malpighiales</taxon>
        <taxon>Salicaceae</taxon>
        <taxon>Saliceae</taxon>
        <taxon>Salix</taxon>
    </lineage>
</organism>
<dbReference type="AlphaFoldDB" id="A0A6N2LEJ9"/>
<protein>
    <submittedName>
        <fullName evidence="1">Uncharacterized protein</fullName>
    </submittedName>
</protein>
<sequence>MRIVTSSIPSLIGMEVRSSSVGYCSRKRLKERKLSCFVYWVDKISGKREALMDLKVGFKCTSNMRGRIRSIMLLWKVL</sequence>
<gene>
    <name evidence="1" type="ORF">SVIM_LOCUS217946</name>
</gene>
<proteinExistence type="predicted"/>
<name>A0A6N2LEJ9_SALVM</name>